<dbReference type="Proteomes" id="UP001558713">
    <property type="component" value="Unassembled WGS sequence"/>
</dbReference>
<gene>
    <name evidence="3" type="ORF">V5N11_029156</name>
</gene>
<dbReference type="EMBL" id="JBANAX010000732">
    <property type="protein sequence ID" value="KAL1195244.1"/>
    <property type="molecule type" value="Genomic_DNA"/>
</dbReference>
<dbReference type="Pfam" id="PF26578">
    <property type="entry name" value="LLG1"/>
    <property type="match status" value="1"/>
</dbReference>
<feature type="signal peptide" evidence="1">
    <location>
        <begin position="1"/>
        <end position="25"/>
    </location>
</feature>
<comment type="caution">
    <text evidence="3">The sequence shown here is derived from an EMBL/GenBank/DDBJ whole genome shotgun (WGS) entry which is preliminary data.</text>
</comment>
<dbReference type="InterPro" id="IPR058888">
    <property type="entry name" value="LLG1-like"/>
</dbReference>
<evidence type="ECO:0000313" key="4">
    <source>
        <dbReference type="Proteomes" id="UP001558713"/>
    </source>
</evidence>
<keyword evidence="1" id="KW-0732">Signal</keyword>
<reference evidence="3 4" key="1">
    <citation type="submission" date="2024-04" db="EMBL/GenBank/DDBJ databases">
        <title>Genome assembly C_amara_ONT_v2.</title>
        <authorList>
            <person name="Yant L."/>
            <person name="Moore C."/>
            <person name="Slenker M."/>
        </authorList>
    </citation>
    <scope>NUCLEOTIDE SEQUENCE [LARGE SCALE GENOMIC DNA]</scope>
    <source>
        <tissue evidence="3">Leaf</tissue>
    </source>
</reference>
<dbReference type="AlphaFoldDB" id="A0ABD0ZKR0"/>
<keyword evidence="4" id="KW-1185">Reference proteome</keyword>
<name>A0ABD0ZKR0_CARAN</name>
<proteinExistence type="predicted"/>
<evidence type="ECO:0000256" key="1">
    <source>
        <dbReference type="SAM" id="SignalP"/>
    </source>
</evidence>
<evidence type="ECO:0000259" key="2">
    <source>
        <dbReference type="Pfam" id="PF26578"/>
    </source>
</evidence>
<evidence type="ECO:0000313" key="3">
    <source>
        <dbReference type="EMBL" id="KAL1195244.1"/>
    </source>
</evidence>
<protein>
    <submittedName>
        <fullName evidence="3">GPI-anchored protein LLG1</fullName>
    </submittedName>
</protein>
<accession>A0ABD0ZKR0</accession>
<feature type="domain" description="GPI-anchored protein LLG1-like" evidence="2">
    <location>
        <begin position="50"/>
        <end position="126"/>
    </location>
</feature>
<feature type="chain" id="PRO_5044806011" evidence="1">
    <location>
        <begin position="26"/>
        <end position="131"/>
    </location>
</feature>
<dbReference type="PANTHER" id="PTHR31533">
    <property type="entry name" value="GPI-ANCHORED PROTEIN LLG1-RELATED-RELATED"/>
    <property type="match status" value="1"/>
</dbReference>
<sequence>MELKFLSKALFFILLLSLLSSFSSSSFISDGVFESHPGRNLLRTEKTCPVNFEFMNYTAITSQCKGPKYPARKCCGAFKDFACRFTDYINDLSTDCAFNMFCYINLYGKYPTGLFAHKCKEGKEGLRCATT</sequence>
<dbReference type="InterPro" id="IPR039307">
    <property type="entry name" value="LORELEI-like"/>
</dbReference>
<dbReference type="PANTHER" id="PTHR31533:SF2">
    <property type="entry name" value="GPI-ANCHORED PROTEIN LLG1"/>
    <property type="match status" value="1"/>
</dbReference>
<organism evidence="3 4">
    <name type="scientific">Cardamine amara subsp. amara</name>
    <dbReference type="NCBI Taxonomy" id="228776"/>
    <lineage>
        <taxon>Eukaryota</taxon>
        <taxon>Viridiplantae</taxon>
        <taxon>Streptophyta</taxon>
        <taxon>Embryophyta</taxon>
        <taxon>Tracheophyta</taxon>
        <taxon>Spermatophyta</taxon>
        <taxon>Magnoliopsida</taxon>
        <taxon>eudicotyledons</taxon>
        <taxon>Gunneridae</taxon>
        <taxon>Pentapetalae</taxon>
        <taxon>rosids</taxon>
        <taxon>malvids</taxon>
        <taxon>Brassicales</taxon>
        <taxon>Brassicaceae</taxon>
        <taxon>Cardamineae</taxon>
        <taxon>Cardamine</taxon>
    </lineage>
</organism>